<evidence type="ECO:0000256" key="1">
    <source>
        <dbReference type="ARBA" id="ARBA00023125"/>
    </source>
</evidence>
<evidence type="ECO:0000313" key="3">
    <source>
        <dbReference type="EMBL" id="SDC23745.1"/>
    </source>
</evidence>
<proteinExistence type="predicted"/>
<dbReference type="PANTHER" id="PTHR46558">
    <property type="entry name" value="TRACRIPTIONAL REGULATORY PROTEIN-RELATED-RELATED"/>
    <property type="match status" value="1"/>
</dbReference>
<dbReference type="AlphaFoldDB" id="A0A1G6JZB7"/>
<feature type="domain" description="HTH cro/C1-type" evidence="2">
    <location>
        <begin position="8"/>
        <end position="62"/>
    </location>
</feature>
<dbReference type="SUPFAM" id="SSF47413">
    <property type="entry name" value="lambda repressor-like DNA-binding domains"/>
    <property type="match status" value="1"/>
</dbReference>
<reference evidence="4" key="1">
    <citation type="submission" date="2016-10" db="EMBL/GenBank/DDBJ databases">
        <authorList>
            <person name="Varghese N."/>
        </authorList>
    </citation>
    <scope>NUCLEOTIDE SEQUENCE [LARGE SCALE GENOMIC DNA]</scope>
    <source>
        <strain evidence="4">KPR-7A</strain>
    </source>
</reference>
<dbReference type="EMBL" id="FMZR01000001">
    <property type="protein sequence ID" value="SDC23745.1"/>
    <property type="molecule type" value="Genomic_DNA"/>
</dbReference>
<sequence>MNTFGENLKKFRSNRSLTQAEFGEMVQLSRSQVSNLETNFNEPDLKSLDRIANFFNTSIDALLGRNIPESEEQLKIILEEIQTVFAGLDESQREQFCKQLLFYTQFLNEKKELL</sequence>
<evidence type="ECO:0000259" key="2">
    <source>
        <dbReference type="PROSITE" id="PS50943"/>
    </source>
</evidence>
<keyword evidence="1" id="KW-0238">DNA-binding</keyword>
<dbReference type="Pfam" id="PF01381">
    <property type="entry name" value="HTH_3"/>
    <property type="match status" value="1"/>
</dbReference>
<dbReference type="InterPro" id="IPR001387">
    <property type="entry name" value="Cro/C1-type_HTH"/>
</dbReference>
<dbReference type="CDD" id="cd00093">
    <property type="entry name" value="HTH_XRE"/>
    <property type="match status" value="1"/>
</dbReference>
<dbReference type="RefSeq" id="WP_074650668.1">
    <property type="nucleotide sequence ID" value="NZ_FMZR01000001.1"/>
</dbReference>
<organism evidence="3 4">
    <name type="scientific">Bacillus wiedmannii</name>
    <dbReference type="NCBI Taxonomy" id="1890302"/>
    <lineage>
        <taxon>Bacteria</taxon>
        <taxon>Bacillati</taxon>
        <taxon>Bacillota</taxon>
        <taxon>Bacilli</taxon>
        <taxon>Bacillales</taxon>
        <taxon>Bacillaceae</taxon>
        <taxon>Bacillus</taxon>
        <taxon>Bacillus cereus group</taxon>
    </lineage>
</organism>
<gene>
    <name evidence="3" type="ORF">SAMN04487767_101554</name>
</gene>
<name>A0A1G6JZB7_9BACI</name>
<dbReference type="PROSITE" id="PS50943">
    <property type="entry name" value="HTH_CROC1"/>
    <property type="match status" value="1"/>
</dbReference>
<dbReference type="SMART" id="SM00530">
    <property type="entry name" value="HTH_XRE"/>
    <property type="match status" value="1"/>
</dbReference>
<accession>A0A1G6JZB7</accession>
<dbReference type="PANTHER" id="PTHR46558:SF11">
    <property type="entry name" value="HTH-TYPE TRANSCRIPTIONAL REGULATOR XRE"/>
    <property type="match status" value="1"/>
</dbReference>
<protein>
    <submittedName>
        <fullName evidence="3">Transcriptional regulator, MerR family</fullName>
    </submittedName>
</protein>
<evidence type="ECO:0000313" key="4">
    <source>
        <dbReference type="Proteomes" id="UP000183507"/>
    </source>
</evidence>
<dbReference type="InterPro" id="IPR010982">
    <property type="entry name" value="Lambda_DNA-bd_dom_sf"/>
</dbReference>
<dbReference type="Proteomes" id="UP000183507">
    <property type="component" value="Unassembled WGS sequence"/>
</dbReference>
<dbReference type="GO" id="GO:0003677">
    <property type="term" value="F:DNA binding"/>
    <property type="evidence" value="ECO:0007669"/>
    <property type="project" value="UniProtKB-KW"/>
</dbReference>
<dbReference type="Gene3D" id="1.10.260.40">
    <property type="entry name" value="lambda repressor-like DNA-binding domains"/>
    <property type="match status" value="1"/>
</dbReference>